<name>A0ABR8L305_9ACTN</name>
<evidence type="ECO:0000313" key="1">
    <source>
        <dbReference type="EMBL" id="MBD3142854.1"/>
    </source>
</evidence>
<evidence type="ECO:0000313" key="2">
    <source>
        <dbReference type="Proteomes" id="UP000653231"/>
    </source>
</evidence>
<keyword evidence="2" id="KW-1185">Reference proteome</keyword>
<dbReference type="EMBL" id="JACXRZ010000004">
    <property type="protein sequence ID" value="MBD3142854.1"/>
    <property type="molecule type" value="Genomic_DNA"/>
</dbReference>
<accession>A0ABR8L305</accession>
<reference evidence="1 2" key="1">
    <citation type="submission" date="2020-09" db="EMBL/GenBank/DDBJ databases">
        <title>Actinomycete isolated from the Camponotus japonicus Mayr.</title>
        <authorList>
            <person name="Gong X."/>
        </authorList>
    </citation>
    <scope>NUCLEOTIDE SEQUENCE [LARGE SCALE GENOMIC DNA]</scope>
    <source>
        <strain evidence="1 2">2C-HV3</strain>
    </source>
</reference>
<gene>
    <name evidence="1" type="ORF">IEQ31_06610</name>
</gene>
<proteinExistence type="predicted"/>
<sequence length="106" mass="10770">MPYDDRSPLIGPAGAARRIHGAVIVFAAGGVLGAADPDATGPEAVAALGWPRLVDLGQYPGLGTSPRVWPSSGRGLPAGPERVLRVVGAGRGADARASLQTRPLLR</sequence>
<dbReference type="RefSeq" id="WP_191050614.1">
    <property type="nucleotide sequence ID" value="NZ_JACXRZ010000004.1"/>
</dbReference>
<dbReference type="Proteomes" id="UP000653231">
    <property type="component" value="Unassembled WGS sequence"/>
</dbReference>
<organism evidence="1 2">
    <name type="scientific">Microbispora bryophytorum subsp. camponoti</name>
    <dbReference type="NCBI Taxonomy" id="1677852"/>
    <lineage>
        <taxon>Bacteria</taxon>
        <taxon>Bacillati</taxon>
        <taxon>Actinomycetota</taxon>
        <taxon>Actinomycetes</taxon>
        <taxon>Streptosporangiales</taxon>
        <taxon>Streptosporangiaceae</taxon>
        <taxon>Microbispora</taxon>
    </lineage>
</organism>
<comment type="caution">
    <text evidence="1">The sequence shown here is derived from an EMBL/GenBank/DDBJ whole genome shotgun (WGS) entry which is preliminary data.</text>
</comment>
<protein>
    <submittedName>
        <fullName evidence="1">Uncharacterized protein</fullName>
    </submittedName>
</protein>